<dbReference type="PANTHER" id="PTHR31598">
    <property type="entry name" value="IQ DOMAIN-CONTAINING PROTEIN D"/>
    <property type="match status" value="1"/>
</dbReference>
<evidence type="ECO:0000256" key="9">
    <source>
        <dbReference type="ARBA" id="ARBA00023273"/>
    </source>
</evidence>
<keyword evidence="6" id="KW-0282">Flagellum</keyword>
<evidence type="ECO:0000256" key="2">
    <source>
        <dbReference type="ARBA" id="ARBA00004611"/>
    </source>
</evidence>
<proteinExistence type="inferred from homology"/>
<comment type="subcellular location">
    <subcellularLocation>
        <location evidence="2">Cytoplasm</location>
        <location evidence="2">Cytoskeleton</location>
        <location evidence="2">Flagellum axoneme</location>
    </subcellularLocation>
</comment>
<evidence type="ECO:0000256" key="3">
    <source>
        <dbReference type="ARBA" id="ARBA00009071"/>
    </source>
</evidence>
<evidence type="ECO:0000256" key="1">
    <source>
        <dbReference type="ARBA" id="ARBA00003029"/>
    </source>
</evidence>
<name>A0AAW0SSQ1_SCYPA</name>
<protein>
    <recommendedName>
        <fullName evidence="4">Dynein regulatory complex protein 10</fullName>
    </recommendedName>
</protein>
<keyword evidence="8" id="KW-0206">Cytoskeleton</keyword>
<keyword evidence="7" id="KW-0969">Cilium</keyword>
<evidence type="ECO:0000256" key="10">
    <source>
        <dbReference type="SAM" id="MobiDB-lite"/>
    </source>
</evidence>
<dbReference type="InterPro" id="IPR042815">
    <property type="entry name" value="DRC10"/>
</dbReference>
<feature type="compositionally biased region" description="Basic residues" evidence="10">
    <location>
        <begin position="294"/>
        <end position="306"/>
    </location>
</feature>
<gene>
    <name evidence="11" type="ORF">O3P69_018778</name>
</gene>
<dbReference type="AlphaFoldDB" id="A0AAW0SSQ1"/>
<dbReference type="Proteomes" id="UP001487740">
    <property type="component" value="Unassembled WGS sequence"/>
</dbReference>
<dbReference type="PANTHER" id="PTHR31598:SF1">
    <property type="entry name" value="DYNEIN REGULATORY COMPLEX PROTEIN 10"/>
    <property type="match status" value="1"/>
</dbReference>
<comment type="similarity">
    <text evidence="3">Belongs to the DRC10 family.</text>
</comment>
<evidence type="ECO:0000256" key="5">
    <source>
        <dbReference type="ARBA" id="ARBA00022490"/>
    </source>
</evidence>
<keyword evidence="5" id="KW-0963">Cytoplasm</keyword>
<organism evidence="11 12">
    <name type="scientific">Scylla paramamosain</name>
    <name type="common">Mud crab</name>
    <dbReference type="NCBI Taxonomy" id="85552"/>
    <lineage>
        <taxon>Eukaryota</taxon>
        <taxon>Metazoa</taxon>
        <taxon>Ecdysozoa</taxon>
        <taxon>Arthropoda</taxon>
        <taxon>Crustacea</taxon>
        <taxon>Multicrustacea</taxon>
        <taxon>Malacostraca</taxon>
        <taxon>Eumalacostraca</taxon>
        <taxon>Eucarida</taxon>
        <taxon>Decapoda</taxon>
        <taxon>Pleocyemata</taxon>
        <taxon>Brachyura</taxon>
        <taxon>Eubrachyura</taxon>
        <taxon>Portunoidea</taxon>
        <taxon>Portunidae</taxon>
        <taxon>Portuninae</taxon>
        <taxon>Scylla</taxon>
    </lineage>
</organism>
<feature type="compositionally biased region" description="Low complexity" evidence="10">
    <location>
        <begin position="167"/>
        <end position="182"/>
    </location>
</feature>
<evidence type="ECO:0000313" key="12">
    <source>
        <dbReference type="Proteomes" id="UP001487740"/>
    </source>
</evidence>
<comment type="caution">
    <text evidence="11">The sequence shown here is derived from an EMBL/GenBank/DDBJ whole genome shotgun (WGS) entry which is preliminary data.</text>
</comment>
<keyword evidence="12" id="KW-1185">Reference proteome</keyword>
<evidence type="ECO:0000256" key="6">
    <source>
        <dbReference type="ARBA" id="ARBA00022846"/>
    </source>
</evidence>
<comment type="function">
    <text evidence="1">Component of the nexin-dynein regulatory complex (N-DRC), a key regulator of ciliary/flagellar motility which maintains the alignment and integrity of the distal axoneme and regulates microtubule sliding in motile axonemes.</text>
</comment>
<feature type="region of interest" description="Disordered" evidence="10">
    <location>
        <begin position="156"/>
        <end position="189"/>
    </location>
</feature>
<dbReference type="EMBL" id="JARAKH010000046">
    <property type="protein sequence ID" value="KAK8378057.1"/>
    <property type="molecule type" value="Genomic_DNA"/>
</dbReference>
<sequence>MAPDIAKDSHDPDLSRRRLAVMKVVDKLLEEGKDLASSLLDPRSPHPPADYQAVNKVVDILVSLRPTIHHRLYFSPTLQYLYASQLARRSGSGAASGESVEAVERQLTEAQREREAALSSREALVTSLSATLTSLDSQGSQAVLKCRREARRECEEVRGQSEASLEQLQGGLAASRQAQQQQAERHSHDEALMRERRQQLEREMQQVIHKYDATMSRLQIDLDGLRDDHASLMLKLEHKTEALNIVEKRYCSILEEKQRAEEERLAAMQAEFRREHAARTIQRAWQHYKMRKMLKKAQRKRKKKPKDLKEGKK</sequence>
<evidence type="ECO:0000256" key="7">
    <source>
        <dbReference type="ARBA" id="ARBA00023069"/>
    </source>
</evidence>
<keyword evidence="9" id="KW-0966">Cell projection</keyword>
<evidence type="ECO:0000256" key="4">
    <source>
        <dbReference type="ARBA" id="ARBA00021752"/>
    </source>
</evidence>
<reference evidence="11 12" key="1">
    <citation type="submission" date="2023-03" db="EMBL/GenBank/DDBJ databases">
        <title>High-quality genome of Scylla paramamosain provides insights in environmental adaptation.</title>
        <authorList>
            <person name="Zhang L."/>
        </authorList>
    </citation>
    <scope>NUCLEOTIDE SEQUENCE [LARGE SCALE GENOMIC DNA]</scope>
    <source>
        <strain evidence="11">LZ_2023a</strain>
        <tissue evidence="11">Muscle</tissue>
    </source>
</reference>
<evidence type="ECO:0000256" key="8">
    <source>
        <dbReference type="ARBA" id="ARBA00023212"/>
    </source>
</evidence>
<feature type="region of interest" description="Disordered" evidence="10">
    <location>
        <begin position="294"/>
        <end position="313"/>
    </location>
</feature>
<dbReference type="EMBL" id="JARAKH010000046">
    <property type="protein sequence ID" value="KAK8378056.1"/>
    <property type="molecule type" value="Genomic_DNA"/>
</dbReference>
<accession>A0AAW0SSQ1</accession>
<evidence type="ECO:0000313" key="11">
    <source>
        <dbReference type="EMBL" id="KAK8378056.1"/>
    </source>
</evidence>
<dbReference type="PROSITE" id="PS50096">
    <property type="entry name" value="IQ"/>
    <property type="match status" value="1"/>
</dbReference>